<evidence type="ECO:0000259" key="1">
    <source>
        <dbReference type="Pfam" id="PF07287"/>
    </source>
</evidence>
<proteinExistence type="predicted"/>
<dbReference type="Pfam" id="PF07287">
    <property type="entry name" value="AtuA"/>
    <property type="match status" value="1"/>
</dbReference>
<feature type="domain" description="Acyclic terpene utilisation N-terminal" evidence="1">
    <location>
        <begin position="60"/>
        <end position="397"/>
    </location>
</feature>
<dbReference type="AlphaFoldDB" id="A0A7W4QEG4"/>
<reference evidence="2 3" key="1">
    <citation type="submission" date="2020-08" db="EMBL/GenBank/DDBJ databases">
        <authorList>
            <person name="Kim C.M."/>
        </authorList>
    </citation>
    <scope>NUCLEOTIDE SEQUENCE [LARGE SCALE GENOMIC DNA]</scope>
    <source>
        <strain evidence="2 3">UL070</strain>
    </source>
</reference>
<organism evidence="2 3">
    <name type="scientific">Aquipseudomonas ullengensis</name>
    <dbReference type="NCBI Taxonomy" id="2759166"/>
    <lineage>
        <taxon>Bacteria</taxon>
        <taxon>Pseudomonadati</taxon>
        <taxon>Pseudomonadota</taxon>
        <taxon>Gammaproteobacteria</taxon>
        <taxon>Pseudomonadales</taxon>
        <taxon>Pseudomonadaceae</taxon>
        <taxon>Aquipseudomonas</taxon>
    </lineage>
</organism>
<protein>
    <submittedName>
        <fullName evidence="2">Acyclic terpene utilization AtuA family protein</fullName>
    </submittedName>
</protein>
<dbReference type="EMBL" id="JACJUD010000007">
    <property type="protein sequence ID" value="MBB2497116.1"/>
    <property type="molecule type" value="Genomic_DNA"/>
</dbReference>
<name>A0A7W4QEG4_9GAMM</name>
<dbReference type="RefSeq" id="WP_183090648.1">
    <property type="nucleotide sequence ID" value="NZ_JACJUD010000007.1"/>
</dbReference>
<accession>A0A7W4QEG4</accession>
<evidence type="ECO:0000313" key="3">
    <source>
        <dbReference type="Proteomes" id="UP000542720"/>
    </source>
</evidence>
<dbReference type="InterPro" id="IPR010839">
    <property type="entry name" value="AtuA_N"/>
</dbReference>
<sequence>MDNPVKILIPCGSIGTGIREEEIRLGISLGAQAIASDAGSTDSGAAYMIQGVGKYPRATIKQELAILMKAQAEAKIPLIIGSCGQSGSDAGLNWMRDIALEIAQENGLTPKIAVLYCEQDKATLKAKHAAGKIKELPPLGPISDELIDSCEHIVASMGVEPYIAALREGADIVLGGRTTDTAVIASYALLKGAPAGPAWHAAKIAECGAQCTVDPTNGNGILISIDDDGFEVEPLQPNNSCAPETVCAHMLYENSNPFLLTEPGGVLDVTDAKYVQKDERVVRVTGSRWIEKPYTMKLEGAAAGRYQTLMLIGIEDPEILGRIDEFHDRMHAALTGRVHSVIGAEAGDFHISLRVYGWNAVSGMQRPAGTPAPLEVGILFVATAATQALATRIAKTCNPWFFHWPLERNRELPSHGFPFSPAELERGAVYEFKLNHVVETDDGFELVRSQWIDLSNQAETV</sequence>
<comment type="caution">
    <text evidence="2">The sequence shown here is derived from an EMBL/GenBank/DDBJ whole genome shotgun (WGS) entry which is preliminary data.</text>
</comment>
<keyword evidence="3" id="KW-1185">Reference proteome</keyword>
<dbReference type="Proteomes" id="UP000542720">
    <property type="component" value="Unassembled WGS sequence"/>
</dbReference>
<evidence type="ECO:0000313" key="2">
    <source>
        <dbReference type="EMBL" id="MBB2497116.1"/>
    </source>
</evidence>
<gene>
    <name evidence="2" type="ORF">H3H51_18995</name>
</gene>